<comment type="caution">
    <text evidence="2">The sequence shown here is derived from an EMBL/GenBank/DDBJ whole genome shotgun (WGS) entry which is preliminary data.</text>
</comment>
<evidence type="ECO:0008006" key="4">
    <source>
        <dbReference type="Google" id="ProtNLM"/>
    </source>
</evidence>
<name>A0A2P7BAT2_9HYPH</name>
<dbReference type="AlphaFoldDB" id="A0A2P7BAT2"/>
<evidence type="ECO:0000313" key="3">
    <source>
        <dbReference type="Proteomes" id="UP000241764"/>
    </source>
</evidence>
<dbReference type="Proteomes" id="UP000241764">
    <property type="component" value="Unassembled WGS sequence"/>
</dbReference>
<feature type="signal peptide" evidence="1">
    <location>
        <begin position="1"/>
        <end position="21"/>
    </location>
</feature>
<dbReference type="EMBL" id="PGGM01000006">
    <property type="protein sequence ID" value="PSH63584.1"/>
    <property type="molecule type" value="Genomic_DNA"/>
</dbReference>
<dbReference type="Pfam" id="PF06823">
    <property type="entry name" value="DUF1236"/>
    <property type="match status" value="1"/>
</dbReference>
<dbReference type="OrthoDB" id="102964at2"/>
<sequence>MKRILLLTAAMMMAGAGYTFAQDTVIVEVPQPAREYVIAHPSDPVVIEGDVAVGTVIPEDVDLVEIPDSPDYAYVYVDKQPIIVSKRDRKVVYLAR</sequence>
<evidence type="ECO:0000313" key="2">
    <source>
        <dbReference type="EMBL" id="PSH63584.1"/>
    </source>
</evidence>
<protein>
    <recommendedName>
        <fullName evidence="4">DUF1236 domain-containing protein</fullName>
    </recommendedName>
</protein>
<reference evidence="3" key="1">
    <citation type="submission" date="2017-11" db="EMBL/GenBank/DDBJ databases">
        <authorList>
            <person name="Kuznetsova I."/>
            <person name="Sazanova A."/>
            <person name="Chirak E."/>
            <person name="Safronova V."/>
            <person name="Willems A."/>
        </authorList>
    </citation>
    <scope>NUCLEOTIDE SEQUENCE [LARGE SCALE GENOMIC DNA]</scope>
    <source>
        <strain evidence="3">CCBAU 03422</strain>
    </source>
</reference>
<evidence type="ECO:0000256" key="1">
    <source>
        <dbReference type="SAM" id="SignalP"/>
    </source>
</evidence>
<accession>A0A2P7BAT2</accession>
<organism evidence="2 3">
    <name type="scientific">Phyllobacterium sophorae</name>
    <dbReference type="NCBI Taxonomy" id="1520277"/>
    <lineage>
        <taxon>Bacteria</taxon>
        <taxon>Pseudomonadati</taxon>
        <taxon>Pseudomonadota</taxon>
        <taxon>Alphaproteobacteria</taxon>
        <taxon>Hyphomicrobiales</taxon>
        <taxon>Phyllobacteriaceae</taxon>
        <taxon>Phyllobacterium</taxon>
    </lineage>
</organism>
<feature type="chain" id="PRO_5015153141" description="DUF1236 domain-containing protein" evidence="1">
    <location>
        <begin position="22"/>
        <end position="96"/>
    </location>
</feature>
<proteinExistence type="predicted"/>
<gene>
    <name evidence="2" type="ORF">CU103_15115</name>
</gene>
<dbReference type="RefSeq" id="WP_106664863.1">
    <property type="nucleotide sequence ID" value="NZ_PGGM01000006.1"/>
</dbReference>
<keyword evidence="1" id="KW-0732">Signal</keyword>
<dbReference type="InterPro" id="IPR009642">
    <property type="entry name" value="DUF1236"/>
</dbReference>
<keyword evidence="3" id="KW-1185">Reference proteome</keyword>